<reference evidence="2 3" key="1">
    <citation type="submission" date="2024-01" db="EMBL/GenBank/DDBJ databases">
        <title>The complete chloroplast genome sequence of Lithospermum erythrorhizon: insights into the phylogenetic relationship among Boraginaceae species and the maternal lineages of purple gromwells.</title>
        <authorList>
            <person name="Okada T."/>
            <person name="Watanabe K."/>
        </authorList>
    </citation>
    <scope>NUCLEOTIDE SEQUENCE [LARGE SCALE GENOMIC DNA]</scope>
</reference>
<dbReference type="PANTHER" id="PTHR33116:SF76">
    <property type="entry name" value="DUF4283 DOMAIN-CONTAINING PROTEIN"/>
    <property type="match status" value="1"/>
</dbReference>
<sequence>MDEFKCCVDDLDVTELAGHGQVFTWCSNWASREGHLRKLDHVFCNLEWLQCLPQSYVHVQPPEVSDHCLLSIYLRDDVVSGPKPFKYHQFWEDHPDYVELIRGCWDGYAGDGSALDGLIGRLKKVKAGLKELNRNYFLDISGKVKQCAEELRGVQESIYNGIVDSELMCKEHNLREVLVRYSRAEMELLKSKARATYLEKGDFSTSFFHRSVVAYTQRHKISMIEDGDGICHKEPVKVEGVIVQFYKDRFRSKGPLKEEDREIIRRTVTARVPEEYWGQLVALPSLEEVKRAFHDMASGKSPGLDGFSSEFYKHNWSIVGEGVYQAVVHVFATGEFPATLNATTITLVPKTDYPRSMKEYRPISCCNILYKGHYEDIDGENERELVQGYHNEDGIPKMAIKVDLQKAYDMVEWESLWMVMEAMAFPGRFIFLLQQCVQTARFSVNVNGALKGWFGSTTGVRQGDPISSYLFLLVFEVFNYLMKVASQDAGFSFHHFCQAQQITHICFADDMVIVISPTQQSIEIVQHCLEVFGEITGLKLNCAKSKIYFGSVSRLERERICGLLRMEEGSLSMKYLGIPLTSGHLTCEDYKGLTDRICSKINSWQGRQLSFGGRAQLVRSSIFGLQNFWCANHPIPKYVIQEVEQRIRTFLWAGKGEGPYHSTVAWKT</sequence>
<organism evidence="2 3">
    <name type="scientific">Lithospermum erythrorhizon</name>
    <name type="common">Purple gromwell</name>
    <name type="synonym">Lithospermum officinale var. erythrorhizon</name>
    <dbReference type="NCBI Taxonomy" id="34254"/>
    <lineage>
        <taxon>Eukaryota</taxon>
        <taxon>Viridiplantae</taxon>
        <taxon>Streptophyta</taxon>
        <taxon>Embryophyta</taxon>
        <taxon>Tracheophyta</taxon>
        <taxon>Spermatophyta</taxon>
        <taxon>Magnoliopsida</taxon>
        <taxon>eudicotyledons</taxon>
        <taxon>Gunneridae</taxon>
        <taxon>Pentapetalae</taxon>
        <taxon>asterids</taxon>
        <taxon>lamiids</taxon>
        <taxon>Boraginales</taxon>
        <taxon>Boraginaceae</taxon>
        <taxon>Boraginoideae</taxon>
        <taxon>Lithospermeae</taxon>
        <taxon>Lithospermum</taxon>
    </lineage>
</organism>
<comment type="caution">
    <text evidence="2">The sequence shown here is derived from an EMBL/GenBank/DDBJ whole genome shotgun (WGS) entry which is preliminary data.</text>
</comment>
<proteinExistence type="predicted"/>
<protein>
    <recommendedName>
        <fullName evidence="1">Reverse transcriptase domain-containing protein</fullName>
    </recommendedName>
</protein>
<dbReference type="CDD" id="cd01650">
    <property type="entry name" value="RT_nLTR_like"/>
    <property type="match status" value="1"/>
</dbReference>
<evidence type="ECO:0000259" key="1">
    <source>
        <dbReference type="PROSITE" id="PS50878"/>
    </source>
</evidence>
<dbReference type="Proteomes" id="UP001454036">
    <property type="component" value="Unassembled WGS sequence"/>
</dbReference>
<dbReference type="InterPro" id="IPR043502">
    <property type="entry name" value="DNA/RNA_pol_sf"/>
</dbReference>
<dbReference type="SUPFAM" id="SSF56672">
    <property type="entry name" value="DNA/RNA polymerases"/>
    <property type="match status" value="1"/>
</dbReference>
<accession>A0AAV3PZS0</accession>
<dbReference type="Pfam" id="PF00078">
    <property type="entry name" value="RVT_1"/>
    <property type="match status" value="1"/>
</dbReference>
<dbReference type="InterPro" id="IPR000477">
    <property type="entry name" value="RT_dom"/>
</dbReference>
<dbReference type="EMBL" id="BAABME010019482">
    <property type="protein sequence ID" value="GAA0157327.1"/>
    <property type="molecule type" value="Genomic_DNA"/>
</dbReference>
<dbReference type="AlphaFoldDB" id="A0AAV3PZS0"/>
<gene>
    <name evidence="2" type="ORF">LIER_38438</name>
</gene>
<name>A0AAV3PZS0_LITER</name>
<evidence type="ECO:0000313" key="2">
    <source>
        <dbReference type="EMBL" id="GAA0157327.1"/>
    </source>
</evidence>
<evidence type="ECO:0000313" key="3">
    <source>
        <dbReference type="Proteomes" id="UP001454036"/>
    </source>
</evidence>
<dbReference type="Gene3D" id="3.60.10.10">
    <property type="entry name" value="Endonuclease/exonuclease/phosphatase"/>
    <property type="match status" value="1"/>
</dbReference>
<feature type="domain" description="Reverse transcriptase" evidence="1">
    <location>
        <begin position="329"/>
        <end position="580"/>
    </location>
</feature>
<dbReference type="PANTHER" id="PTHR33116">
    <property type="entry name" value="REVERSE TRANSCRIPTASE ZINC-BINDING DOMAIN-CONTAINING PROTEIN-RELATED-RELATED"/>
    <property type="match status" value="1"/>
</dbReference>
<dbReference type="PROSITE" id="PS50878">
    <property type="entry name" value="RT_POL"/>
    <property type="match status" value="1"/>
</dbReference>
<keyword evidence="3" id="KW-1185">Reference proteome</keyword>
<dbReference type="SUPFAM" id="SSF56219">
    <property type="entry name" value="DNase I-like"/>
    <property type="match status" value="1"/>
</dbReference>
<dbReference type="InterPro" id="IPR036691">
    <property type="entry name" value="Endo/exonu/phosph_ase_sf"/>
</dbReference>